<evidence type="ECO:0000256" key="1">
    <source>
        <dbReference type="ARBA" id="ARBA00010062"/>
    </source>
</evidence>
<reference evidence="5" key="1">
    <citation type="submission" date="2012-04" db="EMBL/GenBank/DDBJ databases">
        <authorList>
            <person name="Borisov I.G."/>
            <person name="Ivanikova N.V."/>
            <person name="Pinevich A.V."/>
        </authorList>
    </citation>
    <scope>NUCLEOTIDE SEQUENCE</scope>
    <source>
        <strain evidence="5">CALU 1027</strain>
    </source>
</reference>
<dbReference type="OrthoDB" id="7337537at2"/>
<evidence type="ECO:0000259" key="4">
    <source>
        <dbReference type="Pfam" id="PF13458"/>
    </source>
</evidence>
<dbReference type="CDD" id="cd06346">
    <property type="entry name" value="PBP1_ABC_ligand_binding-like"/>
    <property type="match status" value="1"/>
</dbReference>
<keyword evidence="2 3" id="KW-0732">Signal</keyword>
<evidence type="ECO:0000256" key="3">
    <source>
        <dbReference type="SAM" id="SignalP"/>
    </source>
</evidence>
<evidence type="ECO:0000256" key="2">
    <source>
        <dbReference type="ARBA" id="ARBA00022729"/>
    </source>
</evidence>
<feature type="chain" id="PRO_5005639579" description="Leucine-binding protein domain-containing protein" evidence="3">
    <location>
        <begin position="28"/>
        <end position="428"/>
    </location>
</feature>
<dbReference type="SUPFAM" id="SSF53822">
    <property type="entry name" value="Periplasmic binding protein-like I"/>
    <property type="match status" value="1"/>
</dbReference>
<proteinExistence type="inferred from homology"/>
<feature type="domain" description="Leucine-binding protein" evidence="4">
    <location>
        <begin position="43"/>
        <end position="348"/>
    </location>
</feature>
<dbReference type="InterPro" id="IPR028082">
    <property type="entry name" value="Peripla_BP_I"/>
</dbReference>
<dbReference type="PANTHER" id="PTHR30483:SF6">
    <property type="entry name" value="PERIPLASMIC BINDING PROTEIN OF ABC TRANSPORTER FOR NATURAL AMINO ACIDS"/>
    <property type="match status" value="1"/>
</dbReference>
<evidence type="ECO:0000313" key="5">
    <source>
        <dbReference type="EMBL" id="KKJ00948.1"/>
    </source>
</evidence>
<name>A0A0M2Q0W4_PROHO</name>
<dbReference type="AlphaFoldDB" id="A0A0M2Q0W4"/>
<dbReference type="Pfam" id="PF13458">
    <property type="entry name" value="Peripla_BP_6"/>
    <property type="match status" value="1"/>
</dbReference>
<accession>A0A0M2Q0W4</accession>
<evidence type="ECO:0000313" key="6">
    <source>
        <dbReference type="Proteomes" id="UP000034681"/>
    </source>
</evidence>
<dbReference type="RefSeq" id="WP_017713473.1">
    <property type="nucleotide sequence ID" value="NZ_KB235941.1"/>
</dbReference>
<sequence length="428" mass="45014">MVFNSPLCPRLRTIALALSLSLSACQASPPSRTTTPPPKPPRTIATLLPLTGPLAPQGASMEATARLAVDRINQCDGVRGRQLELRVADSRGEPSQIAATMTEWAAIEGLLGVVEAHASAGSQATAAIAVQQQILQLSASTPSPQDTAAARTGQFQDFWFRLVPRNALQGSALAQVAQKRGFKTVSLLAVQTDQGRELAQAFIDTFTAQGGILTPKGQPSFYDPDTLRWDAPVTEAFASQPEAVVLLADANTGRSLLQALADQGLLGQVPLLVTDAVTAEDLLELGAKTPQGQSRMAGSLGLVPPTPGPGFQQFAALYRQAYDREPQLDDAQVWDGVTLLALAAQRRNSTLGGEIKTQVVPVASPPGIEVLDICQAIALGGEDQELDYQGASSALDFNGWGEVGQTYGVWQMTESGASGIVDTVTVPE</sequence>
<comment type="similarity">
    <text evidence="1">Belongs to the leucine-binding protein family.</text>
</comment>
<feature type="signal peptide" evidence="3">
    <location>
        <begin position="1"/>
        <end position="27"/>
    </location>
</feature>
<dbReference type="Proteomes" id="UP000034681">
    <property type="component" value="Unassembled WGS sequence"/>
</dbReference>
<keyword evidence="6" id="KW-1185">Reference proteome</keyword>
<dbReference type="EMBL" id="AJTX02000002">
    <property type="protein sequence ID" value="KKJ00948.1"/>
    <property type="molecule type" value="Genomic_DNA"/>
</dbReference>
<protein>
    <recommendedName>
        <fullName evidence="4">Leucine-binding protein domain-containing protein</fullName>
    </recommendedName>
</protein>
<dbReference type="InterPro" id="IPR028081">
    <property type="entry name" value="Leu-bd"/>
</dbReference>
<comment type="caution">
    <text evidence="5">The sequence shown here is derived from an EMBL/GenBank/DDBJ whole genome shotgun (WGS) entry which is preliminary data.</text>
</comment>
<dbReference type="STRING" id="317619.GCA_000332315_03240"/>
<dbReference type="InterPro" id="IPR051010">
    <property type="entry name" value="BCAA_transport"/>
</dbReference>
<dbReference type="PANTHER" id="PTHR30483">
    <property type="entry name" value="LEUCINE-SPECIFIC-BINDING PROTEIN"/>
    <property type="match status" value="1"/>
</dbReference>
<dbReference type="eggNOG" id="COG0683">
    <property type="taxonomic scope" value="Bacteria"/>
</dbReference>
<gene>
    <name evidence="5" type="ORF">PROH_00430</name>
</gene>
<organism evidence="5 6">
    <name type="scientific">Prochlorothrix hollandica PCC 9006 = CALU 1027</name>
    <dbReference type="NCBI Taxonomy" id="317619"/>
    <lineage>
        <taxon>Bacteria</taxon>
        <taxon>Bacillati</taxon>
        <taxon>Cyanobacteriota</taxon>
        <taxon>Cyanophyceae</taxon>
        <taxon>Prochlorotrichales</taxon>
        <taxon>Prochlorotrichaceae</taxon>
        <taxon>Prochlorothrix</taxon>
    </lineage>
</organism>
<dbReference type="Gene3D" id="3.40.50.2300">
    <property type="match status" value="2"/>
</dbReference>